<comment type="caution">
    <text evidence="2">The sequence shown here is derived from an EMBL/GenBank/DDBJ whole genome shotgun (WGS) entry which is preliminary data.</text>
</comment>
<protein>
    <recommendedName>
        <fullName evidence="4">Small secreted protein</fullName>
    </recommendedName>
</protein>
<sequence>MRFSPVLLAGLVPFVAAAPTASAGSVSMMAENVPQWTIESMKRTCDAKDTSCVWSFGIQNNRVAGAAAIPCTFTVKAGAKPASQTDVAGIKCAFFTVSEGWSDQFGLENAFTTLSIANFDTRLIAFPAYTAKELADGKVVSPNRSYQPQKF</sequence>
<evidence type="ECO:0008006" key="4">
    <source>
        <dbReference type="Google" id="ProtNLM"/>
    </source>
</evidence>
<dbReference type="RefSeq" id="XP_046008443.1">
    <property type="nucleotide sequence ID" value="XM_046155074.1"/>
</dbReference>
<accession>A0A9P9BLY3</accession>
<dbReference type="Proteomes" id="UP000756346">
    <property type="component" value="Unassembled WGS sequence"/>
</dbReference>
<reference evidence="2" key="1">
    <citation type="journal article" date="2021" name="Nat. Commun.">
        <title>Genetic determinants of endophytism in the Arabidopsis root mycobiome.</title>
        <authorList>
            <person name="Mesny F."/>
            <person name="Miyauchi S."/>
            <person name="Thiergart T."/>
            <person name="Pickel B."/>
            <person name="Atanasova L."/>
            <person name="Karlsson M."/>
            <person name="Huettel B."/>
            <person name="Barry K.W."/>
            <person name="Haridas S."/>
            <person name="Chen C."/>
            <person name="Bauer D."/>
            <person name="Andreopoulos W."/>
            <person name="Pangilinan J."/>
            <person name="LaButti K."/>
            <person name="Riley R."/>
            <person name="Lipzen A."/>
            <person name="Clum A."/>
            <person name="Drula E."/>
            <person name="Henrissat B."/>
            <person name="Kohler A."/>
            <person name="Grigoriev I.V."/>
            <person name="Martin F.M."/>
            <person name="Hacquard S."/>
        </authorList>
    </citation>
    <scope>NUCLEOTIDE SEQUENCE</scope>
    <source>
        <strain evidence="2">MPI-CAGE-CH-0230</strain>
    </source>
</reference>
<dbReference type="AlphaFoldDB" id="A0A9P9BLY3"/>
<organism evidence="2 3">
    <name type="scientific">Microdochium trichocladiopsis</name>
    <dbReference type="NCBI Taxonomy" id="1682393"/>
    <lineage>
        <taxon>Eukaryota</taxon>
        <taxon>Fungi</taxon>
        <taxon>Dikarya</taxon>
        <taxon>Ascomycota</taxon>
        <taxon>Pezizomycotina</taxon>
        <taxon>Sordariomycetes</taxon>
        <taxon>Xylariomycetidae</taxon>
        <taxon>Xylariales</taxon>
        <taxon>Microdochiaceae</taxon>
        <taxon>Microdochium</taxon>
    </lineage>
</organism>
<evidence type="ECO:0000313" key="2">
    <source>
        <dbReference type="EMBL" id="KAH7024895.1"/>
    </source>
</evidence>
<gene>
    <name evidence="2" type="ORF">B0I36DRAFT_332186</name>
</gene>
<dbReference type="OrthoDB" id="5352317at2759"/>
<evidence type="ECO:0000256" key="1">
    <source>
        <dbReference type="SAM" id="SignalP"/>
    </source>
</evidence>
<name>A0A9P9BLY3_9PEZI</name>
<dbReference type="EMBL" id="JAGTJQ010000009">
    <property type="protein sequence ID" value="KAH7024895.1"/>
    <property type="molecule type" value="Genomic_DNA"/>
</dbReference>
<feature type="signal peptide" evidence="1">
    <location>
        <begin position="1"/>
        <end position="17"/>
    </location>
</feature>
<dbReference type="GeneID" id="70184620"/>
<evidence type="ECO:0000313" key="3">
    <source>
        <dbReference type="Proteomes" id="UP000756346"/>
    </source>
</evidence>
<feature type="chain" id="PRO_5040497440" description="Small secreted protein" evidence="1">
    <location>
        <begin position="18"/>
        <end position="151"/>
    </location>
</feature>
<keyword evidence="3" id="KW-1185">Reference proteome</keyword>
<proteinExistence type="predicted"/>
<keyword evidence="1" id="KW-0732">Signal</keyword>